<gene>
    <name evidence="5" type="ORF">LCGC14_1771230</name>
</gene>
<dbReference type="Gene3D" id="1.10.357.10">
    <property type="entry name" value="Tetracycline Repressor, domain 2"/>
    <property type="match status" value="1"/>
</dbReference>
<keyword evidence="3" id="KW-0804">Transcription</keyword>
<proteinExistence type="predicted"/>
<dbReference type="PANTHER" id="PTHR47506:SF1">
    <property type="entry name" value="HTH-TYPE TRANSCRIPTIONAL REGULATOR YJDC"/>
    <property type="match status" value="1"/>
</dbReference>
<dbReference type="EMBL" id="LAZR01016609">
    <property type="protein sequence ID" value="KKM03757.1"/>
    <property type="molecule type" value="Genomic_DNA"/>
</dbReference>
<evidence type="ECO:0000256" key="3">
    <source>
        <dbReference type="ARBA" id="ARBA00023163"/>
    </source>
</evidence>
<dbReference type="PRINTS" id="PR00455">
    <property type="entry name" value="HTHTETR"/>
</dbReference>
<keyword evidence="1" id="KW-0805">Transcription regulation</keyword>
<dbReference type="PANTHER" id="PTHR47506">
    <property type="entry name" value="TRANSCRIPTIONAL REGULATORY PROTEIN"/>
    <property type="match status" value="1"/>
</dbReference>
<sequence>MTELEKTVLDAALHVFSRYGVKRTSMVDLCEEAGVSRQTLYNRFRNKDDILRGLIGRYTELALEEIAEELPNAPDLAAQLDLIFDRMVVRGYDTMQAMPNAQDFIAGVNAVSQEALQCSAGRFRAVIAEVLTPYETPINRAGMTVDALADCLQRAAKAAGMHAQDRAHFIAQLRTLKQLCLTAALGPVPDATHKED</sequence>
<evidence type="ECO:0000313" key="5">
    <source>
        <dbReference type="EMBL" id="KKM03757.1"/>
    </source>
</evidence>
<dbReference type="SUPFAM" id="SSF46689">
    <property type="entry name" value="Homeodomain-like"/>
    <property type="match status" value="1"/>
</dbReference>
<dbReference type="AlphaFoldDB" id="A0A0F9HKT4"/>
<dbReference type="InterPro" id="IPR001647">
    <property type="entry name" value="HTH_TetR"/>
</dbReference>
<evidence type="ECO:0000256" key="1">
    <source>
        <dbReference type="ARBA" id="ARBA00023015"/>
    </source>
</evidence>
<dbReference type="GO" id="GO:0003677">
    <property type="term" value="F:DNA binding"/>
    <property type="evidence" value="ECO:0007669"/>
    <property type="project" value="UniProtKB-KW"/>
</dbReference>
<organism evidence="5">
    <name type="scientific">marine sediment metagenome</name>
    <dbReference type="NCBI Taxonomy" id="412755"/>
    <lineage>
        <taxon>unclassified sequences</taxon>
        <taxon>metagenomes</taxon>
        <taxon>ecological metagenomes</taxon>
    </lineage>
</organism>
<evidence type="ECO:0000256" key="2">
    <source>
        <dbReference type="ARBA" id="ARBA00023125"/>
    </source>
</evidence>
<keyword evidence="2" id="KW-0238">DNA-binding</keyword>
<dbReference type="PROSITE" id="PS50977">
    <property type="entry name" value="HTH_TETR_2"/>
    <property type="match status" value="1"/>
</dbReference>
<name>A0A0F9HKT4_9ZZZZ</name>
<feature type="domain" description="HTH tetR-type" evidence="4">
    <location>
        <begin position="2"/>
        <end position="62"/>
    </location>
</feature>
<dbReference type="Pfam" id="PF00440">
    <property type="entry name" value="TetR_N"/>
    <property type="match status" value="1"/>
</dbReference>
<evidence type="ECO:0000259" key="4">
    <source>
        <dbReference type="PROSITE" id="PS50977"/>
    </source>
</evidence>
<comment type="caution">
    <text evidence="5">The sequence shown here is derived from an EMBL/GenBank/DDBJ whole genome shotgun (WGS) entry which is preliminary data.</text>
</comment>
<dbReference type="InterPro" id="IPR009057">
    <property type="entry name" value="Homeodomain-like_sf"/>
</dbReference>
<protein>
    <recommendedName>
        <fullName evidence="4">HTH tetR-type domain-containing protein</fullName>
    </recommendedName>
</protein>
<accession>A0A0F9HKT4</accession>
<reference evidence="5" key="1">
    <citation type="journal article" date="2015" name="Nature">
        <title>Complex archaea that bridge the gap between prokaryotes and eukaryotes.</title>
        <authorList>
            <person name="Spang A."/>
            <person name="Saw J.H."/>
            <person name="Jorgensen S.L."/>
            <person name="Zaremba-Niedzwiedzka K."/>
            <person name="Martijn J."/>
            <person name="Lind A.E."/>
            <person name="van Eijk R."/>
            <person name="Schleper C."/>
            <person name="Guy L."/>
            <person name="Ettema T.J."/>
        </authorList>
    </citation>
    <scope>NUCLEOTIDE SEQUENCE</scope>
</reference>